<dbReference type="InterPro" id="IPR022973">
    <property type="entry name" value="Ribosomal_uL10_bac"/>
</dbReference>
<evidence type="ECO:0000256" key="2">
    <source>
        <dbReference type="ARBA" id="ARBA00022980"/>
    </source>
</evidence>
<organism evidence="6 7">
    <name type="scientific">Candidatus Woesebacteria bacterium RIFCSPLOWO2_01_FULL_39_10</name>
    <dbReference type="NCBI Taxonomy" id="1802516"/>
    <lineage>
        <taxon>Bacteria</taxon>
        <taxon>Candidatus Woeseibacteriota</taxon>
    </lineage>
</organism>
<dbReference type="InterPro" id="IPR001790">
    <property type="entry name" value="Ribosomal_uL10"/>
</dbReference>
<keyword evidence="2 5" id="KW-0689">Ribosomal protein</keyword>
<dbReference type="Gene3D" id="6.10.250.290">
    <property type="match status" value="1"/>
</dbReference>
<comment type="caution">
    <text evidence="6">The sequence shown here is derived from an EMBL/GenBank/DDBJ whole genome shotgun (WGS) entry which is preliminary data.</text>
</comment>
<dbReference type="CDD" id="cd05797">
    <property type="entry name" value="Ribosomal_L10"/>
    <property type="match status" value="1"/>
</dbReference>
<dbReference type="InterPro" id="IPR047865">
    <property type="entry name" value="Ribosomal_uL10_bac_type"/>
</dbReference>
<comment type="similarity">
    <text evidence="1 5">Belongs to the universal ribosomal protein uL10 family.</text>
</comment>
<dbReference type="SUPFAM" id="SSF160369">
    <property type="entry name" value="Ribosomal protein L10-like"/>
    <property type="match status" value="1"/>
</dbReference>
<keyword evidence="3 5" id="KW-0687">Ribonucleoprotein</keyword>
<dbReference type="HAMAP" id="MF_00362">
    <property type="entry name" value="Ribosomal_uL10"/>
    <property type="match status" value="1"/>
</dbReference>
<dbReference type="InterPro" id="IPR043141">
    <property type="entry name" value="Ribosomal_uL10-like_sf"/>
</dbReference>
<dbReference type="NCBIfam" id="NF000955">
    <property type="entry name" value="PRK00099.1-1"/>
    <property type="match status" value="1"/>
</dbReference>
<dbReference type="Pfam" id="PF00466">
    <property type="entry name" value="Ribosomal_L10"/>
    <property type="match status" value="1"/>
</dbReference>
<evidence type="ECO:0000256" key="5">
    <source>
        <dbReference type="HAMAP-Rule" id="MF_00362"/>
    </source>
</evidence>
<name>A0A1F8B743_9BACT</name>
<evidence type="ECO:0000256" key="1">
    <source>
        <dbReference type="ARBA" id="ARBA00008889"/>
    </source>
</evidence>
<dbReference type="PANTHER" id="PTHR11560">
    <property type="entry name" value="39S RIBOSOMAL PROTEIN L10, MITOCHONDRIAL"/>
    <property type="match status" value="1"/>
</dbReference>
<evidence type="ECO:0000256" key="4">
    <source>
        <dbReference type="ARBA" id="ARBA00035202"/>
    </source>
</evidence>
<sequence length="174" mass="19334">MKKSEKPLFVQNLTEHLKTATSFVLVDYTGLTVKMQQELKKRLREIGADMSIVKNTLFKRAGVEAKVSEETLSDTVLSGPTALVITENDPIAPLQILHKFAKEFELPHFKVGIIDGSFRDKLALEKLATLPSKEILYAQTVGALASPMYGLVSTLQGNIQKLLYILKEKSRMTG</sequence>
<proteinExistence type="inferred from homology"/>
<gene>
    <name evidence="5" type="primary">rplJ</name>
    <name evidence="6" type="ORF">A3A75_03715</name>
</gene>
<reference evidence="6 7" key="1">
    <citation type="journal article" date="2016" name="Nat. Commun.">
        <title>Thousands of microbial genomes shed light on interconnected biogeochemical processes in an aquifer system.</title>
        <authorList>
            <person name="Anantharaman K."/>
            <person name="Brown C.T."/>
            <person name="Hug L.A."/>
            <person name="Sharon I."/>
            <person name="Castelle C.J."/>
            <person name="Probst A.J."/>
            <person name="Thomas B.C."/>
            <person name="Singh A."/>
            <person name="Wilkins M.J."/>
            <person name="Karaoz U."/>
            <person name="Brodie E.L."/>
            <person name="Williams K.H."/>
            <person name="Hubbard S.S."/>
            <person name="Banfield J.F."/>
        </authorList>
    </citation>
    <scope>NUCLEOTIDE SEQUENCE [LARGE SCALE GENOMIC DNA]</scope>
</reference>
<keyword evidence="5" id="KW-0694">RNA-binding</keyword>
<dbReference type="GO" id="GO:0070180">
    <property type="term" value="F:large ribosomal subunit rRNA binding"/>
    <property type="evidence" value="ECO:0007669"/>
    <property type="project" value="UniProtKB-UniRule"/>
</dbReference>
<comment type="subunit">
    <text evidence="5">Part of the ribosomal stalk of the 50S ribosomal subunit. The N-terminus interacts with L11 and the large rRNA to form the base of the stalk. The C-terminus forms an elongated spine to which L12 dimers bind in a sequential fashion forming a multimeric L10(L12)X complex.</text>
</comment>
<dbReference type="EMBL" id="MGHC01000015">
    <property type="protein sequence ID" value="OGM59821.1"/>
    <property type="molecule type" value="Genomic_DNA"/>
</dbReference>
<dbReference type="Gene3D" id="3.30.70.1730">
    <property type="match status" value="1"/>
</dbReference>
<accession>A0A1F8B743</accession>
<evidence type="ECO:0000256" key="3">
    <source>
        <dbReference type="ARBA" id="ARBA00023274"/>
    </source>
</evidence>
<dbReference type="Proteomes" id="UP000179018">
    <property type="component" value="Unassembled WGS sequence"/>
</dbReference>
<protein>
    <recommendedName>
        <fullName evidence="4 5">Large ribosomal subunit protein uL10</fullName>
    </recommendedName>
</protein>
<dbReference type="AlphaFoldDB" id="A0A1F8B743"/>
<comment type="function">
    <text evidence="5">Forms part of the ribosomal stalk, playing a central role in the interaction of the ribosome with GTP-bound translation factors.</text>
</comment>
<dbReference type="GO" id="GO:0006412">
    <property type="term" value="P:translation"/>
    <property type="evidence" value="ECO:0007669"/>
    <property type="project" value="UniProtKB-UniRule"/>
</dbReference>
<evidence type="ECO:0000313" key="6">
    <source>
        <dbReference type="EMBL" id="OGM59821.1"/>
    </source>
</evidence>
<evidence type="ECO:0000313" key="7">
    <source>
        <dbReference type="Proteomes" id="UP000179018"/>
    </source>
</evidence>
<dbReference type="GO" id="GO:1990904">
    <property type="term" value="C:ribonucleoprotein complex"/>
    <property type="evidence" value="ECO:0007669"/>
    <property type="project" value="UniProtKB-KW"/>
</dbReference>
<dbReference type="STRING" id="1802516.A3A75_03715"/>
<keyword evidence="5" id="KW-0699">rRNA-binding</keyword>
<dbReference type="GO" id="GO:0005840">
    <property type="term" value="C:ribosome"/>
    <property type="evidence" value="ECO:0007669"/>
    <property type="project" value="UniProtKB-KW"/>
</dbReference>